<sequence>MEKFAHLRHLEITNQCELVVQLNMVFQDIHIDEEIHSVRNIEDTLGSLRTHTRNKLIKIITDKSAETKDQSEISTYNIPILFKRKLKHSKVLSDDISLKTLLLEDLGKTVVVIFDQEFKLLVNPPLIKSINLPSILYATFSVQPLKFYGLFTDKSSSEFSWFRSKDKITWEKVGSAYDYPISEDDLGYYLKVVCIPVSQKKIRGSPVEIISPRPVQKFPELPRCPFEVRHEYTKDLLQTKDFRFVTYNILSNRYTELNDTFSYCPLEALAIDYRKQLILKELVGYNADIICLQEVDNREFNTYFNTKLADEGYISKYHRKGNNLTEGLLCAMKKSRYKLLSYQQLVYANAIHTKKMFAPLYSLLKKEQSLKNLFMKQSTSLQTTVLKCKEVKRIVVIGNTHLYYHPDATTVRLIQAYMATMYLSYVKERMEQEWKNFVVDVIFCGDFNSSPGGLVYKFLCEGTIPRDDEFHLYFSGNAQWNFTHKLNFISACGTPKYTNYTNDFKSCLDYIFIQRGEIEVKRVIPLPEEELEKYVGLPNEVYPSDHIALVCDLQFKQN</sequence>
<evidence type="ECO:0000313" key="3">
    <source>
        <dbReference type="EMBL" id="KAL3281900.1"/>
    </source>
</evidence>
<keyword evidence="4" id="KW-1185">Reference proteome</keyword>
<evidence type="ECO:0000313" key="4">
    <source>
        <dbReference type="Proteomes" id="UP001516400"/>
    </source>
</evidence>
<proteinExistence type="predicted"/>
<dbReference type="Gene3D" id="3.60.10.10">
    <property type="entry name" value="Endonuclease/exonuclease/phosphatase"/>
    <property type="match status" value="1"/>
</dbReference>
<gene>
    <name evidence="3" type="ORF">HHI36_005105</name>
</gene>
<dbReference type="PANTHER" id="PTHR12121">
    <property type="entry name" value="CARBON CATABOLITE REPRESSOR PROTEIN 4"/>
    <property type="match status" value="1"/>
</dbReference>
<evidence type="ECO:0000259" key="2">
    <source>
        <dbReference type="Pfam" id="PF23197"/>
    </source>
</evidence>
<feature type="domain" description="Endonuclease/exonuclease/phosphatase" evidence="1">
    <location>
        <begin position="245"/>
        <end position="546"/>
    </location>
</feature>
<dbReference type="InterPro" id="IPR050410">
    <property type="entry name" value="CCR4/nocturin_mRNA_transcr"/>
</dbReference>
<dbReference type="Pfam" id="PF23197">
    <property type="entry name" value="IG_AIR9"/>
    <property type="match status" value="1"/>
</dbReference>
<organism evidence="3 4">
    <name type="scientific">Cryptolaemus montrouzieri</name>
    <dbReference type="NCBI Taxonomy" id="559131"/>
    <lineage>
        <taxon>Eukaryota</taxon>
        <taxon>Metazoa</taxon>
        <taxon>Ecdysozoa</taxon>
        <taxon>Arthropoda</taxon>
        <taxon>Hexapoda</taxon>
        <taxon>Insecta</taxon>
        <taxon>Pterygota</taxon>
        <taxon>Neoptera</taxon>
        <taxon>Endopterygota</taxon>
        <taxon>Coleoptera</taxon>
        <taxon>Polyphaga</taxon>
        <taxon>Cucujiformia</taxon>
        <taxon>Coccinelloidea</taxon>
        <taxon>Coccinellidae</taxon>
        <taxon>Scymninae</taxon>
        <taxon>Scymnini</taxon>
        <taxon>Cryptolaemus</taxon>
    </lineage>
</organism>
<accession>A0ABD2NUP4</accession>
<name>A0ABD2NUP4_9CUCU</name>
<dbReference type="InterPro" id="IPR005135">
    <property type="entry name" value="Endo/exonuclease/phosphatase"/>
</dbReference>
<evidence type="ECO:0000259" key="1">
    <source>
        <dbReference type="Pfam" id="PF03372"/>
    </source>
</evidence>
<dbReference type="Proteomes" id="UP001516400">
    <property type="component" value="Unassembled WGS sequence"/>
</dbReference>
<dbReference type="Pfam" id="PF03372">
    <property type="entry name" value="Exo_endo_phos"/>
    <property type="match status" value="1"/>
</dbReference>
<dbReference type="AlphaFoldDB" id="A0ABD2NUP4"/>
<dbReference type="SUPFAM" id="SSF56219">
    <property type="entry name" value="DNase I-like"/>
    <property type="match status" value="1"/>
</dbReference>
<comment type="caution">
    <text evidence="3">The sequence shown here is derived from an EMBL/GenBank/DDBJ whole genome shotgun (WGS) entry which is preliminary data.</text>
</comment>
<evidence type="ECO:0008006" key="5">
    <source>
        <dbReference type="Google" id="ProtNLM"/>
    </source>
</evidence>
<dbReference type="PANTHER" id="PTHR12121:SF37">
    <property type="entry name" value="2',5'-PHOSPHODIESTERASE 12"/>
    <property type="match status" value="1"/>
</dbReference>
<feature type="domain" description="AIR9-like A9" evidence="2">
    <location>
        <begin position="154"/>
        <end position="211"/>
    </location>
</feature>
<dbReference type="InterPro" id="IPR056284">
    <property type="entry name" value="AIR9-like_A9"/>
</dbReference>
<dbReference type="EMBL" id="JABFTP020000144">
    <property type="protein sequence ID" value="KAL3281900.1"/>
    <property type="molecule type" value="Genomic_DNA"/>
</dbReference>
<dbReference type="InterPro" id="IPR036691">
    <property type="entry name" value="Endo/exonu/phosph_ase_sf"/>
</dbReference>
<reference evidence="3 4" key="1">
    <citation type="journal article" date="2021" name="BMC Biol.">
        <title>Horizontally acquired antibacterial genes associated with adaptive radiation of ladybird beetles.</title>
        <authorList>
            <person name="Li H.S."/>
            <person name="Tang X.F."/>
            <person name="Huang Y.H."/>
            <person name="Xu Z.Y."/>
            <person name="Chen M.L."/>
            <person name="Du X.Y."/>
            <person name="Qiu B.Y."/>
            <person name="Chen P.T."/>
            <person name="Zhang W."/>
            <person name="Slipinski A."/>
            <person name="Escalona H.E."/>
            <person name="Waterhouse R.M."/>
            <person name="Zwick A."/>
            <person name="Pang H."/>
        </authorList>
    </citation>
    <scope>NUCLEOTIDE SEQUENCE [LARGE SCALE GENOMIC DNA]</scope>
    <source>
        <strain evidence="3">SYSU2018</strain>
    </source>
</reference>
<protein>
    <recommendedName>
        <fullName evidence="5">2',5'-phosphodiesterase 12</fullName>
    </recommendedName>
</protein>